<evidence type="ECO:0000313" key="2">
    <source>
        <dbReference type="EMBL" id="ORY27124.1"/>
    </source>
</evidence>
<dbReference type="EMBL" id="MCFC01000041">
    <property type="protein sequence ID" value="ORY27124.1"/>
    <property type="molecule type" value="Genomic_DNA"/>
</dbReference>
<evidence type="ECO:0000313" key="3">
    <source>
        <dbReference type="Proteomes" id="UP000193986"/>
    </source>
</evidence>
<feature type="transmembrane region" description="Helical" evidence="1">
    <location>
        <begin position="105"/>
        <end position="126"/>
    </location>
</feature>
<sequence length="244" mass="26169">MRGPHVKVLGKTYGCFFFEPRTSSQYDQSLSKMKLTPGYWTLVQGGERIRMEVPGATTHDDVLEAQSAHFASRNVTASSLQKRFEVYSYSTGVNSVGQTVSTLSIGNVAGAIGVAAFVGALGYFFYSTSKGSGSTSVDVGGTAGSRRWQSRITAASAVRRRRQLSGGLTMTTSCDSGDCADSEEYSQDDDNDLATQIYNLAVDDESGDGSGEDPSDYSNVYFGITWVDDVGSVQETCEVQAYSD</sequence>
<evidence type="ECO:0000256" key="1">
    <source>
        <dbReference type="SAM" id="Phobius"/>
    </source>
</evidence>
<keyword evidence="1" id="KW-0812">Transmembrane</keyword>
<keyword evidence="1" id="KW-0472">Membrane</keyword>
<organism evidence="2 3">
    <name type="scientific">Naematelia encephala</name>
    <dbReference type="NCBI Taxonomy" id="71784"/>
    <lineage>
        <taxon>Eukaryota</taxon>
        <taxon>Fungi</taxon>
        <taxon>Dikarya</taxon>
        <taxon>Basidiomycota</taxon>
        <taxon>Agaricomycotina</taxon>
        <taxon>Tremellomycetes</taxon>
        <taxon>Tremellales</taxon>
        <taxon>Naemateliaceae</taxon>
        <taxon>Naematelia</taxon>
    </lineage>
</organism>
<name>A0A1Y2AXE4_9TREE</name>
<proteinExistence type="predicted"/>
<comment type="caution">
    <text evidence="2">The sequence shown here is derived from an EMBL/GenBank/DDBJ whole genome shotgun (WGS) entry which is preliminary data.</text>
</comment>
<dbReference type="InParanoid" id="A0A1Y2AXE4"/>
<accession>A0A1Y2AXE4</accession>
<gene>
    <name evidence="2" type="ORF">BCR39DRAFT_506418</name>
</gene>
<keyword evidence="3" id="KW-1185">Reference proteome</keyword>
<protein>
    <submittedName>
        <fullName evidence="2">Uncharacterized protein</fullName>
    </submittedName>
</protein>
<keyword evidence="1" id="KW-1133">Transmembrane helix</keyword>
<reference evidence="2 3" key="1">
    <citation type="submission" date="2016-07" db="EMBL/GenBank/DDBJ databases">
        <title>Pervasive Adenine N6-methylation of Active Genes in Fungi.</title>
        <authorList>
            <consortium name="DOE Joint Genome Institute"/>
            <person name="Mondo S.J."/>
            <person name="Dannebaum R.O."/>
            <person name="Kuo R.C."/>
            <person name="Labutti K."/>
            <person name="Haridas S."/>
            <person name="Kuo A."/>
            <person name="Salamov A."/>
            <person name="Ahrendt S.R."/>
            <person name="Lipzen A."/>
            <person name="Sullivan W."/>
            <person name="Andreopoulos W.B."/>
            <person name="Clum A."/>
            <person name="Lindquist E."/>
            <person name="Daum C."/>
            <person name="Ramamoorthy G.K."/>
            <person name="Gryganskyi A."/>
            <person name="Culley D."/>
            <person name="Magnuson J.K."/>
            <person name="James T.Y."/>
            <person name="O'Malley M.A."/>
            <person name="Stajich J.E."/>
            <person name="Spatafora J.W."/>
            <person name="Visel A."/>
            <person name="Grigoriev I.V."/>
        </authorList>
    </citation>
    <scope>NUCLEOTIDE SEQUENCE [LARGE SCALE GENOMIC DNA]</scope>
    <source>
        <strain evidence="2 3">68-887.2</strain>
    </source>
</reference>
<dbReference type="Proteomes" id="UP000193986">
    <property type="component" value="Unassembled WGS sequence"/>
</dbReference>
<dbReference type="AlphaFoldDB" id="A0A1Y2AXE4"/>